<evidence type="ECO:0008006" key="3">
    <source>
        <dbReference type="Google" id="ProtNLM"/>
    </source>
</evidence>
<dbReference type="AlphaFoldDB" id="A0A7M2SZ01"/>
<keyword evidence="2" id="KW-1185">Reference proteome</keyword>
<sequence>MLSRATKDTDVPDAWRRGIAFILDGLRTEAAHPLPTAPLTSQQLYEVMIKVAAEQ</sequence>
<gene>
    <name evidence="1" type="ORF">IM697_20110</name>
</gene>
<name>A0A7M2SZ01_9ACTN</name>
<dbReference type="KEGG" id="sfeu:IM697_20110"/>
<accession>A0A7M2SZ01</accession>
<evidence type="ECO:0000313" key="1">
    <source>
        <dbReference type="EMBL" id="QOV40501.1"/>
    </source>
</evidence>
<organism evidence="1 2">
    <name type="scientific">Streptomyces ferrugineus</name>
    <dbReference type="NCBI Taxonomy" id="1413221"/>
    <lineage>
        <taxon>Bacteria</taxon>
        <taxon>Bacillati</taxon>
        <taxon>Actinomycetota</taxon>
        <taxon>Actinomycetes</taxon>
        <taxon>Kitasatosporales</taxon>
        <taxon>Streptomycetaceae</taxon>
        <taxon>Streptomyces</taxon>
    </lineage>
</organism>
<reference evidence="1 2" key="1">
    <citation type="submission" date="2020-10" db="EMBL/GenBank/DDBJ databases">
        <title>Streptomyces ferrugineus complate genome analysis.</title>
        <authorList>
            <person name="Anwar N."/>
        </authorList>
    </citation>
    <scope>NUCLEOTIDE SEQUENCE [LARGE SCALE GENOMIC DNA]</scope>
    <source>
        <strain evidence="1 2">CCTCC AA2014009</strain>
    </source>
</reference>
<proteinExistence type="predicted"/>
<dbReference type="RefSeq" id="WP_194049088.1">
    <property type="nucleotide sequence ID" value="NZ_CP063373.1"/>
</dbReference>
<dbReference type="Proteomes" id="UP000594205">
    <property type="component" value="Chromosome"/>
</dbReference>
<evidence type="ECO:0000313" key="2">
    <source>
        <dbReference type="Proteomes" id="UP000594205"/>
    </source>
</evidence>
<protein>
    <recommendedName>
        <fullName evidence="3">TetR family transcriptional regulator</fullName>
    </recommendedName>
</protein>
<dbReference type="EMBL" id="CP063373">
    <property type="protein sequence ID" value="QOV40501.1"/>
    <property type="molecule type" value="Genomic_DNA"/>
</dbReference>